<dbReference type="InterPro" id="IPR014500">
    <property type="entry name" value="UCP019307_cupin"/>
</dbReference>
<gene>
    <name evidence="2" type="ORF">J2X31_003039</name>
</gene>
<dbReference type="Proteomes" id="UP001255185">
    <property type="component" value="Unassembled WGS sequence"/>
</dbReference>
<dbReference type="PIRSF" id="PIRSF019307">
    <property type="entry name" value="UCP019307"/>
    <property type="match status" value="1"/>
</dbReference>
<feature type="domain" description="Cupin type-2" evidence="1">
    <location>
        <begin position="61"/>
        <end position="107"/>
    </location>
</feature>
<reference evidence="2 3" key="1">
    <citation type="submission" date="2023-07" db="EMBL/GenBank/DDBJ databases">
        <title>Sorghum-associated microbial communities from plants grown in Nebraska, USA.</title>
        <authorList>
            <person name="Schachtman D."/>
        </authorList>
    </citation>
    <scope>NUCLEOTIDE SEQUENCE [LARGE SCALE GENOMIC DNA]</scope>
    <source>
        <strain evidence="2 3">3773</strain>
    </source>
</reference>
<dbReference type="SUPFAM" id="SSF51182">
    <property type="entry name" value="RmlC-like cupins"/>
    <property type="match status" value="1"/>
</dbReference>
<name>A0ABU1TSZ2_9FLAO</name>
<dbReference type="RefSeq" id="WP_310027712.1">
    <property type="nucleotide sequence ID" value="NZ_JAVDVI010000015.1"/>
</dbReference>
<comment type="caution">
    <text evidence="2">The sequence shown here is derived from an EMBL/GenBank/DDBJ whole genome shotgun (WGS) entry which is preliminary data.</text>
</comment>
<dbReference type="InterPro" id="IPR014710">
    <property type="entry name" value="RmlC-like_jellyroll"/>
</dbReference>
<dbReference type="PANTHER" id="PTHR36448">
    <property type="entry name" value="BLR7373 PROTEIN"/>
    <property type="match status" value="1"/>
</dbReference>
<dbReference type="InterPro" id="IPR047121">
    <property type="entry name" value="YjiB-like"/>
</dbReference>
<keyword evidence="3" id="KW-1185">Reference proteome</keyword>
<dbReference type="Pfam" id="PF07883">
    <property type="entry name" value="Cupin_2"/>
    <property type="match status" value="1"/>
</dbReference>
<evidence type="ECO:0000313" key="2">
    <source>
        <dbReference type="EMBL" id="MDR6969013.1"/>
    </source>
</evidence>
<sequence>MEMEPIQLRFKDDGKIPNSPLPLLIYKNVFSEEKADADFITQHFADRNWTNSWNNGVYDYHHYHSNTHEVMGIYSGYATLQFGGEDGEKITLEEGDAVAIPAGVGHKKIEASYDFGVIGAYPDGMEYDILKGEESERPKADENISKVPLPEMDPIYGKMEGLISLWREKK</sequence>
<evidence type="ECO:0000259" key="1">
    <source>
        <dbReference type="Pfam" id="PF07883"/>
    </source>
</evidence>
<dbReference type="CDD" id="cd02219">
    <property type="entry name" value="cupin_YjlB-like"/>
    <property type="match status" value="1"/>
</dbReference>
<protein>
    <submittedName>
        <fullName evidence="2">Uncharacterized protein YjlB</fullName>
    </submittedName>
</protein>
<evidence type="ECO:0000313" key="3">
    <source>
        <dbReference type="Proteomes" id="UP001255185"/>
    </source>
</evidence>
<dbReference type="PANTHER" id="PTHR36448:SF2">
    <property type="entry name" value="CUPIN TYPE-1 DOMAIN-CONTAINING PROTEIN"/>
    <property type="match status" value="1"/>
</dbReference>
<proteinExistence type="predicted"/>
<dbReference type="InterPro" id="IPR013096">
    <property type="entry name" value="Cupin_2"/>
</dbReference>
<organism evidence="2 3">
    <name type="scientific">Flavobacterium arsenatis</name>
    <dbReference type="NCBI Taxonomy" id="1484332"/>
    <lineage>
        <taxon>Bacteria</taxon>
        <taxon>Pseudomonadati</taxon>
        <taxon>Bacteroidota</taxon>
        <taxon>Flavobacteriia</taxon>
        <taxon>Flavobacteriales</taxon>
        <taxon>Flavobacteriaceae</taxon>
        <taxon>Flavobacterium</taxon>
    </lineage>
</organism>
<dbReference type="InterPro" id="IPR011051">
    <property type="entry name" value="RmlC_Cupin_sf"/>
</dbReference>
<accession>A0ABU1TSZ2</accession>
<dbReference type="EMBL" id="JAVDVI010000015">
    <property type="protein sequence ID" value="MDR6969013.1"/>
    <property type="molecule type" value="Genomic_DNA"/>
</dbReference>
<dbReference type="Gene3D" id="2.60.120.10">
    <property type="entry name" value="Jelly Rolls"/>
    <property type="match status" value="1"/>
</dbReference>